<protein>
    <submittedName>
        <fullName evidence="1">Alternative protein ITLN2</fullName>
    </submittedName>
</protein>
<accession>L8E943</accession>
<reference evidence="1" key="1">
    <citation type="journal article" date="2013" name="PLoS ONE">
        <title>Direct detection of alternative open reading frames translation products in human significantly expands the proteome.</title>
        <authorList>
            <person name="Vanderperre B."/>
            <person name="Lucier J.-F."/>
            <person name="Motard J."/>
            <person name="Tremblay G."/>
            <person name="Vanderperre S."/>
            <person name="Wisztorski M."/>
            <person name="Salzet M."/>
            <person name="Boisvert F.-M."/>
            <person name="Roucou X."/>
        </authorList>
    </citation>
    <scope>NUCLEOTIDE SEQUENCE</scope>
</reference>
<dbReference type="ChiTaRS" id="ITLN2">
    <property type="organism name" value="human"/>
</dbReference>
<dbReference type="OrthoDB" id="5971203at2759"/>
<organism evidence="1">
    <name type="scientific">Homo sapiens</name>
    <name type="common">Human</name>
    <dbReference type="NCBI Taxonomy" id="9606"/>
    <lineage>
        <taxon>Eukaryota</taxon>
        <taxon>Metazoa</taxon>
        <taxon>Chordata</taxon>
        <taxon>Craniata</taxon>
        <taxon>Vertebrata</taxon>
        <taxon>Euteleostomi</taxon>
        <taxon>Mammalia</taxon>
        <taxon>Eutheria</taxon>
        <taxon>Euarchontoglires</taxon>
        <taxon>Primates</taxon>
        <taxon>Haplorrhini</taxon>
        <taxon>Catarrhini</taxon>
        <taxon>Hominidae</taxon>
        <taxon>Homo</taxon>
    </lineage>
</organism>
<gene>
    <name evidence="1" type="primary">ITLN2</name>
</gene>
<sequence>MTMAQPYLWSMTLVMLRRLHLITHRMVNGNLLQDSFSSGCLITREQPTPFVLG</sequence>
<dbReference type="EMBL" id="HF584323">
    <property type="protein sequence ID" value="CCQ43820.1"/>
    <property type="molecule type" value="Genomic_DNA"/>
</dbReference>
<name>L8E943_HUMAN</name>
<proteinExistence type="predicted"/>
<evidence type="ECO:0000313" key="1">
    <source>
        <dbReference type="EMBL" id="CCQ43820.1"/>
    </source>
</evidence>
<dbReference type="AlphaFoldDB" id="L8E943"/>